<evidence type="ECO:0000256" key="1">
    <source>
        <dbReference type="ARBA" id="ARBA00004651"/>
    </source>
</evidence>
<feature type="transmembrane region" description="Helical" evidence="7">
    <location>
        <begin position="128"/>
        <end position="152"/>
    </location>
</feature>
<dbReference type="AlphaFoldDB" id="A0A6B1D7B1"/>
<dbReference type="InterPro" id="IPR000515">
    <property type="entry name" value="MetI-like"/>
</dbReference>
<sequence>MATPLSAPLSDRSDARRLRRRAQFIRSLERSAIHFVLLIGTVTMLVPLFWMISTSLKPEWEVFLIPPKWIPSEFQWVHYRQAFFDYFSFPRYGANTMIITLGVLVGRLLSASLVAFGFARIRFFGRDAIFILVLSTMMVPGQVTIIPLYILFRDLEWLNTYLPLIVPSWFGGGAFFIFLLRQFILTINPELDDAARIDGCGWLGIYLRIALPLIKPALAAIAIFSFLGTWNDFFGPLIFLRSRDMLTLAVGLHFMATAASSSVRPNMPHLMAGSTMLLLPPLLVFFFAQRYFIQGVTFSGIKG</sequence>
<feature type="domain" description="ABC transmembrane type-1" evidence="8">
    <location>
        <begin position="93"/>
        <end position="288"/>
    </location>
</feature>
<feature type="transmembrane region" description="Helical" evidence="7">
    <location>
        <begin position="92"/>
        <end position="116"/>
    </location>
</feature>
<keyword evidence="4 7" id="KW-0812">Transmembrane</keyword>
<dbReference type="InterPro" id="IPR035906">
    <property type="entry name" value="MetI-like_sf"/>
</dbReference>
<evidence type="ECO:0000256" key="5">
    <source>
        <dbReference type="ARBA" id="ARBA00022989"/>
    </source>
</evidence>
<evidence type="ECO:0000313" key="9">
    <source>
        <dbReference type="EMBL" id="MYC95235.1"/>
    </source>
</evidence>
<feature type="transmembrane region" description="Helical" evidence="7">
    <location>
        <begin position="275"/>
        <end position="293"/>
    </location>
</feature>
<evidence type="ECO:0000256" key="2">
    <source>
        <dbReference type="ARBA" id="ARBA00022448"/>
    </source>
</evidence>
<gene>
    <name evidence="9" type="ORF">F4X14_09705</name>
</gene>
<dbReference type="GO" id="GO:0055085">
    <property type="term" value="P:transmembrane transport"/>
    <property type="evidence" value="ECO:0007669"/>
    <property type="project" value="InterPro"/>
</dbReference>
<feature type="transmembrane region" description="Helical" evidence="7">
    <location>
        <begin position="246"/>
        <end position="263"/>
    </location>
</feature>
<evidence type="ECO:0000256" key="7">
    <source>
        <dbReference type="RuleBase" id="RU363032"/>
    </source>
</evidence>
<dbReference type="Gene3D" id="1.10.3720.10">
    <property type="entry name" value="MetI-like"/>
    <property type="match status" value="1"/>
</dbReference>
<protein>
    <submittedName>
        <fullName evidence="9">Carbohydrate ABC transporter permease</fullName>
    </submittedName>
</protein>
<keyword evidence="6 7" id="KW-0472">Membrane</keyword>
<keyword evidence="2 7" id="KW-0813">Transport</keyword>
<evidence type="ECO:0000256" key="4">
    <source>
        <dbReference type="ARBA" id="ARBA00022692"/>
    </source>
</evidence>
<keyword evidence="3" id="KW-1003">Cell membrane</keyword>
<name>A0A6B1D7B1_9CHLR</name>
<feature type="transmembrane region" description="Helical" evidence="7">
    <location>
        <begin position="31"/>
        <end position="52"/>
    </location>
</feature>
<accession>A0A6B1D7B1</accession>
<evidence type="ECO:0000259" key="8">
    <source>
        <dbReference type="PROSITE" id="PS50928"/>
    </source>
</evidence>
<evidence type="ECO:0000256" key="6">
    <source>
        <dbReference type="ARBA" id="ARBA00023136"/>
    </source>
</evidence>
<dbReference type="CDD" id="cd06261">
    <property type="entry name" value="TM_PBP2"/>
    <property type="match status" value="1"/>
</dbReference>
<proteinExistence type="inferred from homology"/>
<reference evidence="9" key="1">
    <citation type="submission" date="2019-09" db="EMBL/GenBank/DDBJ databases">
        <title>Characterisation of the sponge microbiome using genome-centric metagenomics.</title>
        <authorList>
            <person name="Engelberts J.P."/>
            <person name="Robbins S.J."/>
            <person name="De Goeij J.M."/>
            <person name="Aranda M."/>
            <person name="Bell S.C."/>
            <person name="Webster N.S."/>
        </authorList>
    </citation>
    <scope>NUCLEOTIDE SEQUENCE</scope>
    <source>
        <strain evidence="9">SB0661_bin_32</strain>
    </source>
</reference>
<evidence type="ECO:0000256" key="3">
    <source>
        <dbReference type="ARBA" id="ARBA00022475"/>
    </source>
</evidence>
<dbReference type="PROSITE" id="PS50928">
    <property type="entry name" value="ABC_TM1"/>
    <property type="match status" value="1"/>
</dbReference>
<comment type="subcellular location">
    <subcellularLocation>
        <location evidence="1 7">Cell membrane</location>
        <topology evidence="1 7">Multi-pass membrane protein</topology>
    </subcellularLocation>
</comment>
<dbReference type="Pfam" id="PF00528">
    <property type="entry name" value="BPD_transp_1"/>
    <property type="match status" value="1"/>
</dbReference>
<dbReference type="EMBL" id="VXMH01000048">
    <property type="protein sequence ID" value="MYC95235.1"/>
    <property type="molecule type" value="Genomic_DNA"/>
</dbReference>
<feature type="transmembrane region" description="Helical" evidence="7">
    <location>
        <begin position="205"/>
        <end position="226"/>
    </location>
</feature>
<dbReference type="PANTHER" id="PTHR43744">
    <property type="entry name" value="ABC TRANSPORTER PERMEASE PROTEIN MG189-RELATED-RELATED"/>
    <property type="match status" value="1"/>
</dbReference>
<comment type="caution">
    <text evidence="9">The sequence shown here is derived from an EMBL/GenBank/DDBJ whole genome shotgun (WGS) entry which is preliminary data.</text>
</comment>
<comment type="similarity">
    <text evidence="7">Belongs to the binding-protein-dependent transport system permease family.</text>
</comment>
<dbReference type="SUPFAM" id="SSF161098">
    <property type="entry name" value="MetI-like"/>
    <property type="match status" value="1"/>
</dbReference>
<dbReference type="PANTHER" id="PTHR43744:SF6">
    <property type="entry name" value="ABC TRANSPORTER PERMEASE PROTEIN YESQ-RELATED"/>
    <property type="match status" value="1"/>
</dbReference>
<feature type="transmembrane region" description="Helical" evidence="7">
    <location>
        <begin position="164"/>
        <end position="184"/>
    </location>
</feature>
<organism evidence="9">
    <name type="scientific">Caldilineaceae bacterium SB0661_bin_32</name>
    <dbReference type="NCBI Taxonomy" id="2605255"/>
    <lineage>
        <taxon>Bacteria</taxon>
        <taxon>Bacillati</taxon>
        <taxon>Chloroflexota</taxon>
        <taxon>Caldilineae</taxon>
        <taxon>Caldilineales</taxon>
        <taxon>Caldilineaceae</taxon>
    </lineage>
</organism>
<dbReference type="GO" id="GO:0005886">
    <property type="term" value="C:plasma membrane"/>
    <property type="evidence" value="ECO:0007669"/>
    <property type="project" value="UniProtKB-SubCell"/>
</dbReference>
<keyword evidence="5 7" id="KW-1133">Transmembrane helix</keyword>